<proteinExistence type="predicted"/>
<sequence>MARFAALAELTNVQNSFAISSRWFQFDEGT</sequence>
<accession>A0A7W6AIK5</accession>
<evidence type="ECO:0000313" key="1">
    <source>
        <dbReference type="EMBL" id="MBB3881156.1"/>
    </source>
</evidence>
<name>A0A7W6AIK5_9SPHN</name>
<reference evidence="1 2" key="1">
    <citation type="submission" date="2020-08" db="EMBL/GenBank/DDBJ databases">
        <title>Genomic Encyclopedia of Type Strains, Phase IV (KMG-IV): sequencing the most valuable type-strain genomes for metagenomic binning, comparative biology and taxonomic classification.</title>
        <authorList>
            <person name="Goeker M."/>
        </authorList>
    </citation>
    <scope>NUCLEOTIDE SEQUENCE [LARGE SCALE GENOMIC DNA]</scope>
    <source>
        <strain evidence="1 2">DSM 19512</strain>
    </source>
</reference>
<comment type="caution">
    <text evidence="1">The sequence shown here is derived from an EMBL/GenBank/DDBJ whole genome shotgun (WGS) entry which is preliminary data.</text>
</comment>
<dbReference type="Proteomes" id="UP000538670">
    <property type="component" value="Unassembled WGS sequence"/>
</dbReference>
<organism evidence="1 2">
    <name type="scientific">Sphingomonas pseudosanguinis</name>
    <dbReference type="NCBI Taxonomy" id="413712"/>
    <lineage>
        <taxon>Bacteria</taxon>
        <taxon>Pseudomonadati</taxon>
        <taxon>Pseudomonadota</taxon>
        <taxon>Alphaproteobacteria</taxon>
        <taxon>Sphingomonadales</taxon>
        <taxon>Sphingomonadaceae</taxon>
        <taxon>Sphingomonas</taxon>
    </lineage>
</organism>
<keyword evidence="2" id="KW-1185">Reference proteome</keyword>
<gene>
    <name evidence="1" type="ORF">GGR48_003613</name>
</gene>
<protein>
    <submittedName>
        <fullName evidence="1">Uncharacterized protein</fullName>
    </submittedName>
</protein>
<dbReference type="AlphaFoldDB" id="A0A7W6AIK5"/>
<evidence type="ECO:0000313" key="2">
    <source>
        <dbReference type="Proteomes" id="UP000538670"/>
    </source>
</evidence>
<dbReference type="EMBL" id="JACIDH010000038">
    <property type="protein sequence ID" value="MBB3881156.1"/>
    <property type="molecule type" value="Genomic_DNA"/>
</dbReference>